<dbReference type="EMBL" id="CP003364">
    <property type="protein sequence ID" value="AGA25984.1"/>
    <property type="molecule type" value="Genomic_DNA"/>
</dbReference>
<dbReference type="PANTHER" id="PTHR34308:SF1">
    <property type="entry name" value="COBALAMIN BIOSYNTHESIS PROTEIN CBIB"/>
    <property type="match status" value="1"/>
</dbReference>
<evidence type="ECO:0000256" key="5">
    <source>
        <dbReference type="ARBA" id="ARBA00022573"/>
    </source>
</evidence>
<dbReference type="RefSeq" id="WP_015245154.1">
    <property type="nucleotide sequence ID" value="NC_019892.1"/>
</dbReference>
<feature type="transmembrane region" description="Helical" evidence="9">
    <location>
        <begin position="302"/>
        <end position="321"/>
    </location>
</feature>
<dbReference type="KEGG" id="saci:Sinac_1605"/>
<name>L0D9B8_SINAD</name>
<keyword evidence="8 9" id="KW-0472">Membrane</keyword>
<evidence type="ECO:0000256" key="8">
    <source>
        <dbReference type="ARBA" id="ARBA00023136"/>
    </source>
</evidence>
<accession>L0D9B8</accession>
<dbReference type="GO" id="GO:0009236">
    <property type="term" value="P:cobalamin biosynthetic process"/>
    <property type="evidence" value="ECO:0007669"/>
    <property type="project" value="UniProtKB-UniRule"/>
</dbReference>
<dbReference type="GO" id="GO:0005886">
    <property type="term" value="C:plasma membrane"/>
    <property type="evidence" value="ECO:0007669"/>
    <property type="project" value="UniProtKB-SubCell"/>
</dbReference>
<dbReference type="STRING" id="886293.Sinac_1605"/>
<evidence type="ECO:0000256" key="4">
    <source>
        <dbReference type="ARBA" id="ARBA00022475"/>
    </source>
</evidence>
<keyword evidence="5 9" id="KW-0169">Cobalamin biosynthesis</keyword>
<comment type="caution">
    <text evidence="9">Lacks conserved residue(s) required for the propagation of feature annotation.</text>
</comment>
<dbReference type="InterPro" id="IPR004485">
    <property type="entry name" value="Cobalamin_biosynth_CobD/CbiB"/>
</dbReference>
<evidence type="ECO:0000256" key="1">
    <source>
        <dbReference type="ARBA" id="ARBA00004651"/>
    </source>
</evidence>
<dbReference type="OrthoDB" id="9811967at2"/>
<dbReference type="AlphaFoldDB" id="L0D9B8"/>
<dbReference type="HOGENOM" id="CLU_054212_0_0_0"/>
<comment type="pathway">
    <text evidence="2 9">Cofactor biosynthesis; adenosylcobalamin biosynthesis.</text>
</comment>
<evidence type="ECO:0000313" key="11">
    <source>
        <dbReference type="Proteomes" id="UP000010798"/>
    </source>
</evidence>
<evidence type="ECO:0000256" key="7">
    <source>
        <dbReference type="ARBA" id="ARBA00022989"/>
    </source>
</evidence>
<dbReference type="Proteomes" id="UP000010798">
    <property type="component" value="Chromosome"/>
</dbReference>
<evidence type="ECO:0000313" key="10">
    <source>
        <dbReference type="EMBL" id="AGA25984.1"/>
    </source>
</evidence>
<dbReference type="Pfam" id="PF03186">
    <property type="entry name" value="CobD_Cbib"/>
    <property type="match status" value="1"/>
</dbReference>
<feature type="transmembrane region" description="Helical" evidence="9">
    <location>
        <begin position="158"/>
        <end position="180"/>
    </location>
</feature>
<dbReference type="HAMAP" id="MF_00024">
    <property type="entry name" value="CobD_CbiB"/>
    <property type="match status" value="1"/>
</dbReference>
<evidence type="ECO:0000256" key="6">
    <source>
        <dbReference type="ARBA" id="ARBA00022692"/>
    </source>
</evidence>
<evidence type="ECO:0000256" key="9">
    <source>
        <dbReference type="HAMAP-Rule" id="MF_00024"/>
    </source>
</evidence>
<dbReference type="UniPathway" id="UPA00148"/>
<comment type="function">
    <text evidence="9">Converts cobyric acid to cobinamide by the addition of aminopropanol on the F carboxylic group.</text>
</comment>
<keyword evidence="7 9" id="KW-1133">Transmembrane helix</keyword>
<dbReference type="eggNOG" id="COG1270">
    <property type="taxonomic scope" value="Bacteria"/>
</dbReference>
<organism evidence="10 11">
    <name type="scientific">Singulisphaera acidiphila (strain ATCC BAA-1392 / DSM 18658 / VKM B-2454 / MOB10)</name>
    <dbReference type="NCBI Taxonomy" id="886293"/>
    <lineage>
        <taxon>Bacteria</taxon>
        <taxon>Pseudomonadati</taxon>
        <taxon>Planctomycetota</taxon>
        <taxon>Planctomycetia</taxon>
        <taxon>Isosphaerales</taxon>
        <taxon>Isosphaeraceae</taxon>
        <taxon>Singulisphaera</taxon>
    </lineage>
</organism>
<comment type="similarity">
    <text evidence="3 9">Belongs to the CobD/CbiB family.</text>
</comment>
<keyword evidence="6 9" id="KW-0812">Transmembrane</keyword>
<sequence length="325" mass="34611">MPGLPLAVWSLPLGATLDLLLGDPRGWPHPVRAIGHLIVRLEAVARRLIKQAGGGERTERLAGIWLTGHVVGIVGVAAWMIIVACDWLGPVPSLLGRSLLIYWGLAARSLGDETLQASEAPDLKTARRELSMIVGRDTATLDEAEIGRACVETVAENYADAVVAPLFWFVIGGPVGLWAFKAVSTLDSMVGYRNAKYRDLGWASARFDDVAALIPSRLAWLLIGLAAWVAGERPGNALRIGWRDGRKHPSPNAGWGEAAMAGALGIQLGGPATYGGVPGFKPLLGEPDEPIDRTTVRRSVRVMRIAATLAVAFAWGVRSGLFGSP</sequence>
<keyword evidence="11" id="KW-1185">Reference proteome</keyword>
<evidence type="ECO:0000256" key="2">
    <source>
        <dbReference type="ARBA" id="ARBA00004953"/>
    </source>
</evidence>
<evidence type="ECO:0000256" key="3">
    <source>
        <dbReference type="ARBA" id="ARBA00006263"/>
    </source>
</evidence>
<feature type="transmembrane region" description="Helical" evidence="9">
    <location>
        <begin position="64"/>
        <end position="88"/>
    </location>
</feature>
<dbReference type="GO" id="GO:0015420">
    <property type="term" value="F:ABC-type vitamin B12 transporter activity"/>
    <property type="evidence" value="ECO:0007669"/>
    <property type="project" value="UniProtKB-UniRule"/>
</dbReference>
<dbReference type="PANTHER" id="PTHR34308">
    <property type="entry name" value="COBALAMIN BIOSYNTHESIS PROTEIN CBIB"/>
    <property type="match status" value="1"/>
</dbReference>
<gene>
    <name evidence="9" type="primary">cobD</name>
    <name evidence="10" type="ordered locus">Sinac_1605</name>
</gene>
<dbReference type="GO" id="GO:0048472">
    <property type="term" value="F:threonine-phosphate decarboxylase activity"/>
    <property type="evidence" value="ECO:0007669"/>
    <property type="project" value="InterPro"/>
</dbReference>
<reference evidence="10 11" key="1">
    <citation type="submission" date="2012-02" db="EMBL/GenBank/DDBJ databases">
        <title>Complete sequence of chromosome of Singulisphaera acidiphila DSM 18658.</title>
        <authorList>
            <consortium name="US DOE Joint Genome Institute (JGI-PGF)"/>
            <person name="Lucas S."/>
            <person name="Copeland A."/>
            <person name="Lapidus A."/>
            <person name="Glavina del Rio T."/>
            <person name="Dalin E."/>
            <person name="Tice H."/>
            <person name="Bruce D."/>
            <person name="Goodwin L."/>
            <person name="Pitluck S."/>
            <person name="Peters L."/>
            <person name="Ovchinnikova G."/>
            <person name="Chertkov O."/>
            <person name="Kyrpides N."/>
            <person name="Mavromatis K."/>
            <person name="Ivanova N."/>
            <person name="Brettin T."/>
            <person name="Detter J.C."/>
            <person name="Han C."/>
            <person name="Larimer F."/>
            <person name="Land M."/>
            <person name="Hauser L."/>
            <person name="Markowitz V."/>
            <person name="Cheng J.-F."/>
            <person name="Hugenholtz P."/>
            <person name="Woyke T."/>
            <person name="Wu D."/>
            <person name="Tindall B."/>
            <person name="Pomrenke H."/>
            <person name="Brambilla E."/>
            <person name="Klenk H.-P."/>
            <person name="Eisen J.A."/>
        </authorList>
    </citation>
    <scope>NUCLEOTIDE SEQUENCE [LARGE SCALE GENOMIC DNA]</scope>
    <source>
        <strain evidence="11">ATCC BAA-1392 / DSM 18658 / VKM B-2454 / MOB10</strain>
    </source>
</reference>
<dbReference type="NCBIfam" id="TIGR00380">
    <property type="entry name" value="cobal_cbiB"/>
    <property type="match status" value="1"/>
</dbReference>
<protein>
    <recommendedName>
        <fullName evidence="9">Cobalamin biosynthesis protein CobD</fullName>
    </recommendedName>
</protein>
<proteinExistence type="inferred from homology"/>
<comment type="subcellular location">
    <subcellularLocation>
        <location evidence="1 9">Cell membrane</location>
        <topology evidence="1 9">Multi-pass membrane protein</topology>
    </subcellularLocation>
</comment>
<keyword evidence="4 9" id="KW-1003">Cell membrane</keyword>